<reference evidence="1" key="1">
    <citation type="submission" date="2023-11" db="EMBL/GenBank/DDBJ databases">
        <authorList>
            <person name="Poullet M."/>
        </authorList>
    </citation>
    <scope>NUCLEOTIDE SEQUENCE</scope>
    <source>
        <strain evidence="1">E1834</strain>
    </source>
</reference>
<dbReference type="EMBL" id="CAVMJV010000077">
    <property type="protein sequence ID" value="CAK5089524.1"/>
    <property type="molecule type" value="Genomic_DNA"/>
</dbReference>
<evidence type="ECO:0000313" key="1">
    <source>
        <dbReference type="EMBL" id="CAK5089524.1"/>
    </source>
</evidence>
<protein>
    <submittedName>
        <fullName evidence="1">Uncharacterized protein</fullName>
    </submittedName>
</protein>
<keyword evidence="2" id="KW-1185">Reference proteome</keyword>
<comment type="caution">
    <text evidence="1">The sequence shown here is derived from an EMBL/GenBank/DDBJ whole genome shotgun (WGS) entry which is preliminary data.</text>
</comment>
<sequence>MFCTFIFLIKMKKAVASLPKIGLNARHRIIAEGGIPPLQYDYEREKWAMGERFGQYGIKSGVDIRRLWPSIEEIEDITSLRMYRKAKEAAELAKNNQMFEELRRENRLKKIEENWKKHDAMLEEYYEERAQSMDQKKMEGEELQRKIRQVQEYFGYWVDPEDPRFEFMLAQRDDEVKLQEKLAKQKAKKGKKRLKLTPQEENEEKSETIKCLQMTCQLFDMLELMNVIIVDIVSLRRGPRQKLGESSTESQEDASINRYNSNTFGLFACFLSLNSFNLLLDLGWSLWAYRLTVRAYQNLVDRGWRRSGKYLYKPIMNKTCCPQYTIRLDVNKFRLSRTQKRVLSAMKNYLKNDIKPKEKAVVNMESYGSLNKKESQTNGEKNAKNAEKHKKKEFSTTERLPKKKFLRRLKAEERLKARGIDLEKKEAARVRTLQSYFDYLDDEKIGKEWKHRLEIKLVGQPSPELDADFDEEFELFKRYQVEIHKDDPDELSTSSFTRFLASSPLIAEEENQKSSEFTSLGSYHQQYRLDGRIIAVGVIDILPNCFSSKYLFYDPNYSFLSLGVYSALWEINFTQFLAKQRPNLHYYYMGFYLYDCPKMRYKGCFRPSDLLCDYCFDWVPLSECDKLLKEKGGRFTTFHPNVETTKKPEPNESQLSQVVCLTENKRLYYGALKAILEQYGDAEDVEDLNEKVVNFVNYAGPASSQIVLML</sequence>
<evidence type="ECO:0000313" key="2">
    <source>
        <dbReference type="Proteomes" id="UP001497535"/>
    </source>
</evidence>
<accession>A0ACB1ADE5</accession>
<organism evidence="1 2">
    <name type="scientific">Meloidogyne enterolobii</name>
    <name type="common">Root-knot nematode worm</name>
    <name type="synonym">Meloidogyne mayaguensis</name>
    <dbReference type="NCBI Taxonomy" id="390850"/>
    <lineage>
        <taxon>Eukaryota</taxon>
        <taxon>Metazoa</taxon>
        <taxon>Ecdysozoa</taxon>
        <taxon>Nematoda</taxon>
        <taxon>Chromadorea</taxon>
        <taxon>Rhabditida</taxon>
        <taxon>Tylenchina</taxon>
        <taxon>Tylenchomorpha</taxon>
        <taxon>Tylenchoidea</taxon>
        <taxon>Meloidogynidae</taxon>
        <taxon>Meloidogyninae</taxon>
        <taxon>Meloidogyne</taxon>
    </lineage>
</organism>
<proteinExistence type="predicted"/>
<gene>
    <name evidence="1" type="ORF">MENTE1834_LOCUS37237</name>
</gene>
<dbReference type="Proteomes" id="UP001497535">
    <property type="component" value="Unassembled WGS sequence"/>
</dbReference>
<name>A0ACB1ADE5_MELEN</name>